<dbReference type="Proteomes" id="UP000439314">
    <property type="component" value="Unassembled WGS sequence"/>
</dbReference>
<sequence>MRRPSTTGLVFCLLYAAVIVGCRWMASNLQVDGHLQAGLRQLPFVPITLPLAMLDLLPWLERLPRVVAYALVLLPMFWASYWLGRSLERWIGGVVASRRAASARRHADGG</sequence>
<proteinExistence type="predicted"/>
<dbReference type="Proteomes" id="UP000437931">
    <property type="component" value="Unassembled WGS sequence"/>
</dbReference>
<evidence type="ECO:0000313" key="4">
    <source>
        <dbReference type="Proteomes" id="UP000437931"/>
    </source>
</evidence>
<feature type="transmembrane region" description="Helical" evidence="1">
    <location>
        <begin position="38"/>
        <end position="60"/>
    </location>
</feature>
<feature type="transmembrane region" description="Helical" evidence="1">
    <location>
        <begin position="66"/>
        <end position="84"/>
    </location>
</feature>
<protein>
    <submittedName>
        <fullName evidence="2">Uncharacterized protein</fullName>
    </submittedName>
</protein>
<comment type="caution">
    <text evidence="2">The sequence shown here is derived from an EMBL/GenBank/DDBJ whole genome shotgun (WGS) entry which is preliminary data.</text>
</comment>
<dbReference type="RefSeq" id="WP_017913039.1">
    <property type="nucleotide sequence ID" value="NZ_CP132342.1"/>
</dbReference>
<feature type="transmembrane region" description="Helical" evidence="1">
    <location>
        <begin position="6"/>
        <end position="26"/>
    </location>
</feature>
<keyword evidence="1" id="KW-0472">Membrane</keyword>
<evidence type="ECO:0000313" key="2">
    <source>
        <dbReference type="EMBL" id="MRH01653.1"/>
    </source>
</evidence>
<evidence type="ECO:0000313" key="3">
    <source>
        <dbReference type="EMBL" id="MRH75985.1"/>
    </source>
</evidence>
<reference evidence="4 5" key="1">
    <citation type="submission" date="2019-11" db="EMBL/GenBank/DDBJ databases">
        <title>First report of rice panicle blight caused by Xanthomonas sp. in Iran.</title>
        <authorList>
            <person name="Mirghasempour S.A."/>
            <person name="Huang S."/>
            <person name="Brady C.L."/>
            <person name="Studholme D.J."/>
        </authorList>
    </citation>
    <scope>NUCLEOTIDE SEQUENCE [LARGE SCALE GENOMIC DNA]</scope>
    <source>
        <strain evidence="2 5">ASD011</strain>
        <strain evidence="4">SAM114</strain>
    </source>
</reference>
<dbReference type="EMBL" id="WJPN01000014">
    <property type="protein sequence ID" value="MRH01653.1"/>
    <property type="molecule type" value="Genomic_DNA"/>
</dbReference>
<gene>
    <name evidence="2" type="ORF">GIY21_15260</name>
    <name evidence="3" type="ORF">GIY22_15275</name>
</gene>
<keyword evidence="1" id="KW-0812">Transmembrane</keyword>
<accession>A0A6N7QB83</accession>
<reference evidence="3" key="2">
    <citation type="journal article" date="2020" name="Plant Dis.">
        <title>A Grain Rot of Rice in Iran Caused by a Xanthomonas Strain Closely Related to X. sacchari.</title>
        <authorList>
            <person name="Mirghasempour S.A."/>
            <person name="Huang S."/>
            <person name="Studholme D.J."/>
            <person name="Brady C.L."/>
        </authorList>
    </citation>
    <scope>NUCLEOTIDE SEQUENCE</scope>
    <source>
        <strain evidence="3">SAM114</strain>
    </source>
</reference>
<evidence type="ECO:0000256" key="1">
    <source>
        <dbReference type="SAM" id="Phobius"/>
    </source>
</evidence>
<keyword evidence="4" id="KW-1185">Reference proteome</keyword>
<dbReference type="AlphaFoldDB" id="A0A6N7QB83"/>
<dbReference type="PROSITE" id="PS51257">
    <property type="entry name" value="PROKAR_LIPOPROTEIN"/>
    <property type="match status" value="1"/>
</dbReference>
<name>A0A6N7QB83_9XANT</name>
<organism evidence="2 5">
    <name type="scientific">Xanthomonas sontii</name>
    <dbReference type="NCBI Taxonomy" id="2650745"/>
    <lineage>
        <taxon>Bacteria</taxon>
        <taxon>Pseudomonadati</taxon>
        <taxon>Pseudomonadota</taxon>
        <taxon>Gammaproteobacteria</taxon>
        <taxon>Lysobacterales</taxon>
        <taxon>Lysobacteraceae</taxon>
        <taxon>Xanthomonas</taxon>
    </lineage>
</organism>
<dbReference type="EMBL" id="WJPM01000014">
    <property type="protein sequence ID" value="MRH75985.1"/>
    <property type="molecule type" value="Genomic_DNA"/>
</dbReference>
<evidence type="ECO:0000313" key="5">
    <source>
        <dbReference type="Proteomes" id="UP000439314"/>
    </source>
</evidence>
<keyword evidence="1" id="KW-1133">Transmembrane helix</keyword>